<feature type="compositionally biased region" description="Basic and acidic residues" evidence="1">
    <location>
        <begin position="1"/>
        <end position="16"/>
    </location>
</feature>
<evidence type="ECO:0000313" key="2">
    <source>
        <dbReference type="EMBL" id="CEK47296.1"/>
    </source>
</evidence>
<proteinExistence type="predicted"/>
<evidence type="ECO:0000256" key="1">
    <source>
        <dbReference type="SAM" id="MobiDB-lite"/>
    </source>
</evidence>
<dbReference type="EMBL" id="HACG01000431">
    <property type="protein sequence ID" value="CEK47296.1"/>
    <property type="molecule type" value="Transcribed_RNA"/>
</dbReference>
<organism evidence="2">
    <name type="scientific">Arion vulgaris</name>
    <dbReference type="NCBI Taxonomy" id="1028688"/>
    <lineage>
        <taxon>Eukaryota</taxon>
        <taxon>Metazoa</taxon>
        <taxon>Spiralia</taxon>
        <taxon>Lophotrochozoa</taxon>
        <taxon>Mollusca</taxon>
        <taxon>Gastropoda</taxon>
        <taxon>Heterobranchia</taxon>
        <taxon>Euthyneura</taxon>
        <taxon>Panpulmonata</taxon>
        <taxon>Eupulmonata</taxon>
        <taxon>Stylommatophora</taxon>
        <taxon>Helicina</taxon>
        <taxon>Arionoidea</taxon>
        <taxon>Arionidae</taxon>
        <taxon>Arion</taxon>
    </lineage>
</organism>
<reference evidence="2" key="1">
    <citation type="submission" date="2014-12" db="EMBL/GenBank/DDBJ databases">
        <title>Insight into the proteome of Arion vulgaris.</title>
        <authorList>
            <person name="Aradska J."/>
            <person name="Bulat T."/>
            <person name="Smidak R."/>
            <person name="Sarate P."/>
            <person name="Gangsoo J."/>
            <person name="Sialana F."/>
            <person name="Bilban M."/>
            <person name="Lubec G."/>
        </authorList>
    </citation>
    <scope>NUCLEOTIDE SEQUENCE</scope>
    <source>
        <tissue evidence="2">Skin</tissue>
    </source>
</reference>
<feature type="non-terminal residue" evidence="2">
    <location>
        <position position="91"/>
    </location>
</feature>
<accession>A0A0B6XUV2</accession>
<feature type="non-terminal residue" evidence="2">
    <location>
        <position position="1"/>
    </location>
</feature>
<protein>
    <submittedName>
        <fullName evidence="2">Uncharacterized protein</fullName>
    </submittedName>
</protein>
<gene>
    <name evidence="2" type="primary">ORF1049</name>
</gene>
<dbReference type="AlphaFoldDB" id="A0A0B6XUV2"/>
<name>A0A0B6XUV2_9EUPU</name>
<sequence>GNYARIEDVQDKRSYDSESSTSGLVIPGRESTLSDVSEAYIFGEYSTVKDDITNANMLRQLEGQNNIKNGSFKLKNFQEAMEESHYENVRA</sequence>
<feature type="region of interest" description="Disordered" evidence="1">
    <location>
        <begin position="1"/>
        <end position="27"/>
    </location>
</feature>